<accession>A0AAW1PAI3</accession>
<reference evidence="3 4" key="1">
    <citation type="journal article" date="2024" name="Nat. Commun.">
        <title>Phylogenomics reveals the evolutionary origins of lichenization in chlorophyte algae.</title>
        <authorList>
            <person name="Puginier C."/>
            <person name="Libourel C."/>
            <person name="Otte J."/>
            <person name="Skaloud P."/>
            <person name="Haon M."/>
            <person name="Grisel S."/>
            <person name="Petersen M."/>
            <person name="Berrin J.G."/>
            <person name="Delaux P.M."/>
            <person name="Dal Grande F."/>
            <person name="Keller J."/>
        </authorList>
    </citation>
    <scope>NUCLEOTIDE SEQUENCE [LARGE SCALE GENOMIC DNA]</scope>
    <source>
        <strain evidence="3 4">SAG 2036</strain>
    </source>
</reference>
<dbReference type="EMBL" id="JALJOQ010000043">
    <property type="protein sequence ID" value="KAK9805459.1"/>
    <property type="molecule type" value="Genomic_DNA"/>
</dbReference>
<feature type="coiled-coil region" evidence="1">
    <location>
        <begin position="261"/>
        <end position="288"/>
    </location>
</feature>
<keyword evidence="1" id="KW-0175">Coiled coil</keyword>
<sequence length="341" mass="37119">MPVSTRRQGARANFPKTPAKQARDEQVVKSRARKAAKAAAAKSPERPNDRLPVWTPLQGLPADQIGTQLALQTAAHHFGFDAWPALEVVGEANLKPKTNFLHTSAYHLQVYKNRHWPGPIPWSVVKAELRVPSDVLSASARLILRVIIVPLTGPPVPLNDVVLYIREAFPEALQTGPLWKHARTAILSCIPLAVSKLVLRYCAMPGTQNTCWPWKDTLSTSLRAAMQTLEARAEAACRQLGGPEKGFESNEEEQQPAGVALQGAANAAESLQAENDRLKAELQAALAAKGACLSQLAALKSSEGALRQRTAALEATNKNQADKLCQYKQLRSEMSMLEDPV</sequence>
<feature type="region of interest" description="Disordered" evidence="2">
    <location>
        <begin position="1"/>
        <end position="52"/>
    </location>
</feature>
<evidence type="ECO:0000313" key="3">
    <source>
        <dbReference type="EMBL" id="KAK9805459.1"/>
    </source>
</evidence>
<organism evidence="3 4">
    <name type="scientific">Symbiochloris irregularis</name>
    <dbReference type="NCBI Taxonomy" id="706552"/>
    <lineage>
        <taxon>Eukaryota</taxon>
        <taxon>Viridiplantae</taxon>
        <taxon>Chlorophyta</taxon>
        <taxon>core chlorophytes</taxon>
        <taxon>Trebouxiophyceae</taxon>
        <taxon>Trebouxiales</taxon>
        <taxon>Trebouxiaceae</taxon>
        <taxon>Symbiochloris</taxon>
    </lineage>
</organism>
<name>A0AAW1PAI3_9CHLO</name>
<dbReference type="AlphaFoldDB" id="A0AAW1PAI3"/>
<comment type="caution">
    <text evidence="3">The sequence shown here is derived from an EMBL/GenBank/DDBJ whole genome shotgun (WGS) entry which is preliminary data.</text>
</comment>
<dbReference type="Proteomes" id="UP001465755">
    <property type="component" value="Unassembled WGS sequence"/>
</dbReference>
<evidence type="ECO:0000256" key="1">
    <source>
        <dbReference type="SAM" id="Coils"/>
    </source>
</evidence>
<proteinExistence type="predicted"/>
<evidence type="ECO:0000256" key="2">
    <source>
        <dbReference type="SAM" id="MobiDB-lite"/>
    </source>
</evidence>
<evidence type="ECO:0000313" key="4">
    <source>
        <dbReference type="Proteomes" id="UP001465755"/>
    </source>
</evidence>
<keyword evidence="4" id="KW-1185">Reference proteome</keyword>
<protein>
    <submittedName>
        <fullName evidence="3">Uncharacterized protein</fullName>
    </submittedName>
</protein>
<gene>
    <name evidence="3" type="ORF">WJX73_009947</name>
</gene>